<accession>J1H749</accession>
<dbReference type="Pfam" id="PF13692">
    <property type="entry name" value="Glyco_trans_1_4"/>
    <property type="match status" value="1"/>
</dbReference>
<evidence type="ECO:0000256" key="1">
    <source>
        <dbReference type="ARBA" id="ARBA00022676"/>
    </source>
</evidence>
<dbReference type="InterPro" id="IPR028098">
    <property type="entry name" value="Glyco_trans_4-like_N"/>
</dbReference>
<dbReference type="Proteomes" id="UP000002941">
    <property type="component" value="Unassembled WGS sequence"/>
</dbReference>
<evidence type="ECO:0000259" key="4">
    <source>
        <dbReference type="Pfam" id="PF13579"/>
    </source>
</evidence>
<evidence type="ECO:0000313" key="6">
    <source>
        <dbReference type="Proteomes" id="UP000002941"/>
    </source>
</evidence>
<dbReference type="GO" id="GO:0016758">
    <property type="term" value="F:hexosyltransferase activity"/>
    <property type="evidence" value="ECO:0007669"/>
    <property type="project" value="TreeGrafter"/>
</dbReference>
<sequence length="445" mass="47362">MRRMRTGAAALLLAAAGAAGLAIAARRRRERVVSSPGRRPRVVLATRLYAPEPAAAALRQRGLARALVRRGAEVTVLTSSPPGVTAPDDHSVRVSSMPVLRDEAGYVRGYAQYMSFDLPLALRLLAGRRPDLVVAEPPPTTGAVVRVIAALRGVPYAYYAADVWSDASQATGAPGWVVAVVRSLERFALSGARRVLTVNSGVAQRVTELSRLSRLGGLRADRVTVVPNGIDTDVFTPEGPVASGAPQAPYFLYAGTASEWQGAGIFIQALRLVHRTHPQVELVYLGQGSEWDYLRDLAANDPRIHLMPVVSPDEAAAWQRGAVASVVSIRPGVGYDFAYPTKIFAALACGTPVVYAGPGPARADLSEAGLGWVADYDAHSVEGCMLAAIAEQEAEQETARTQEDQKNQEDPGAVGARSARLRDWVVAHRSMAVALDEAARVLLDA</sequence>
<dbReference type="PATRIC" id="fig|1125718.3.peg.2024"/>
<feature type="domain" description="Glycosyltransferase subfamily 4-like N-terminal" evidence="4">
    <location>
        <begin position="59"/>
        <end position="229"/>
    </location>
</feature>
<evidence type="ECO:0000256" key="2">
    <source>
        <dbReference type="ARBA" id="ARBA00022679"/>
    </source>
</evidence>
<comment type="caution">
    <text evidence="5">The sequence shown here is derived from an EMBL/GenBank/DDBJ whole genome shotgun (WGS) entry which is preliminary data.</text>
</comment>
<proteinExistence type="predicted"/>
<name>J1H749_9ACTO</name>
<keyword evidence="2 5" id="KW-0808">Transferase</keyword>
<dbReference type="Pfam" id="PF13579">
    <property type="entry name" value="Glyco_trans_4_4"/>
    <property type="match status" value="1"/>
</dbReference>
<organism evidence="5 6">
    <name type="scientific">Actinomyces massiliensis F0489</name>
    <dbReference type="NCBI Taxonomy" id="1125718"/>
    <lineage>
        <taxon>Bacteria</taxon>
        <taxon>Bacillati</taxon>
        <taxon>Actinomycetota</taxon>
        <taxon>Actinomycetes</taxon>
        <taxon>Actinomycetales</taxon>
        <taxon>Actinomycetaceae</taxon>
        <taxon>Actinomyces</taxon>
    </lineage>
</organism>
<dbReference type="InterPro" id="IPR050194">
    <property type="entry name" value="Glycosyltransferase_grp1"/>
</dbReference>
<reference evidence="5 6" key="1">
    <citation type="submission" date="2012-05" db="EMBL/GenBank/DDBJ databases">
        <authorList>
            <person name="Harkins D.M."/>
            <person name="Madupu R."/>
            <person name="Durkin A.S."/>
            <person name="Torralba M."/>
            <person name="Methe B."/>
            <person name="Sutton G.G."/>
            <person name="Nelson K.E."/>
        </authorList>
    </citation>
    <scope>NUCLEOTIDE SEQUENCE [LARGE SCALE GENOMIC DNA]</scope>
    <source>
        <strain evidence="5 6">F0489</strain>
    </source>
</reference>
<keyword evidence="6" id="KW-1185">Reference proteome</keyword>
<feature type="compositionally biased region" description="Basic and acidic residues" evidence="3">
    <location>
        <begin position="397"/>
        <end position="409"/>
    </location>
</feature>
<gene>
    <name evidence="5" type="ORF">HMPREF1318_0574</name>
</gene>
<evidence type="ECO:0000313" key="5">
    <source>
        <dbReference type="EMBL" id="EJF41103.1"/>
    </source>
</evidence>
<dbReference type="PANTHER" id="PTHR45947:SF3">
    <property type="entry name" value="SULFOQUINOVOSYL TRANSFERASE SQD2"/>
    <property type="match status" value="1"/>
</dbReference>
<dbReference type="Gene3D" id="3.40.50.2000">
    <property type="entry name" value="Glycogen Phosphorylase B"/>
    <property type="match status" value="2"/>
</dbReference>
<feature type="region of interest" description="Disordered" evidence="3">
    <location>
        <begin position="392"/>
        <end position="415"/>
    </location>
</feature>
<evidence type="ECO:0000256" key="3">
    <source>
        <dbReference type="SAM" id="MobiDB-lite"/>
    </source>
</evidence>
<dbReference type="CDD" id="cd03794">
    <property type="entry name" value="GT4_WbuB-like"/>
    <property type="match status" value="1"/>
</dbReference>
<dbReference type="PANTHER" id="PTHR45947">
    <property type="entry name" value="SULFOQUINOVOSYL TRANSFERASE SQD2"/>
    <property type="match status" value="1"/>
</dbReference>
<dbReference type="SUPFAM" id="SSF53756">
    <property type="entry name" value="UDP-Glycosyltransferase/glycogen phosphorylase"/>
    <property type="match status" value="1"/>
</dbReference>
<protein>
    <submittedName>
        <fullName evidence="5">Glycosyltransferase 4-like domain protein</fullName>
    </submittedName>
</protein>
<dbReference type="GO" id="GO:1901137">
    <property type="term" value="P:carbohydrate derivative biosynthetic process"/>
    <property type="evidence" value="ECO:0007669"/>
    <property type="project" value="UniProtKB-ARBA"/>
</dbReference>
<dbReference type="AlphaFoldDB" id="J1H749"/>
<dbReference type="eggNOG" id="COG0438">
    <property type="taxonomic scope" value="Bacteria"/>
</dbReference>
<dbReference type="EMBL" id="AKFT01000163">
    <property type="protein sequence ID" value="EJF41103.1"/>
    <property type="molecule type" value="Genomic_DNA"/>
</dbReference>
<keyword evidence="1" id="KW-0328">Glycosyltransferase</keyword>